<dbReference type="Proteomes" id="UP000502297">
    <property type="component" value="Chromosome"/>
</dbReference>
<gene>
    <name evidence="1" type="ORF">G8E00_08210</name>
</gene>
<name>A0A6G8RVG2_9GAMM</name>
<proteinExistence type="predicted"/>
<protein>
    <submittedName>
        <fullName evidence="1">Uncharacterized protein</fullName>
    </submittedName>
</protein>
<dbReference type="EMBL" id="CP049801">
    <property type="protein sequence ID" value="QIO05932.1"/>
    <property type="molecule type" value="Genomic_DNA"/>
</dbReference>
<organism evidence="1 2">
    <name type="scientific">Acinetobacter shaoyimingii</name>
    <dbReference type="NCBI Taxonomy" id="2715164"/>
    <lineage>
        <taxon>Bacteria</taxon>
        <taxon>Pseudomonadati</taxon>
        <taxon>Pseudomonadota</taxon>
        <taxon>Gammaproteobacteria</taxon>
        <taxon>Moraxellales</taxon>
        <taxon>Moraxellaceae</taxon>
        <taxon>Acinetobacter</taxon>
    </lineage>
</organism>
<accession>A0A6G8RVG2</accession>
<dbReference type="KEGG" id="asha:G8E00_08210"/>
<evidence type="ECO:0000313" key="2">
    <source>
        <dbReference type="Proteomes" id="UP000502297"/>
    </source>
</evidence>
<reference evidence="1 2" key="1">
    <citation type="submission" date="2020-03" db="EMBL/GenBank/DDBJ databases">
        <authorList>
            <person name="Zhu W."/>
        </authorList>
    </citation>
    <scope>NUCLEOTIDE SEQUENCE [LARGE SCALE GENOMIC DNA]</scope>
    <source>
        <strain evidence="1 2">323-1</strain>
    </source>
</reference>
<dbReference type="AlphaFoldDB" id="A0A6G8RVG2"/>
<keyword evidence="2" id="KW-1185">Reference proteome</keyword>
<dbReference type="RefSeq" id="WP_166009949.1">
    <property type="nucleotide sequence ID" value="NZ_CP049801.1"/>
</dbReference>
<sequence>MKINTLLQTSALALATMTYNISSYADDLTTAQKKSVSELIQIFKKNDVSMIAQKIEYPLLREAPIPNVKNSIDLKSRYDEVFDSKLIKRIASSNINQWSSMGWRGIMLNDGEIWFDGEKITAVNYSSPAEKQRRQQLITEKKTGLHASLKAFKTPKLVFQTSKHLVRIDELNNGKYRYAAWKANQSQSSQPDLILVNGKVKSEGSGGNHSYIFKRGHYTYTVYRNLIGSDDTPDVLLEVKQNAKVILEQNGKLIKD</sequence>
<evidence type="ECO:0000313" key="1">
    <source>
        <dbReference type="EMBL" id="QIO05932.1"/>
    </source>
</evidence>